<feature type="compositionally biased region" description="Basic and acidic residues" evidence="1">
    <location>
        <begin position="17"/>
        <end position="27"/>
    </location>
</feature>
<feature type="region of interest" description="Disordered" evidence="1">
    <location>
        <begin position="49"/>
        <end position="73"/>
    </location>
</feature>
<dbReference type="AlphaFoldDB" id="A0A450WR57"/>
<reference evidence="2" key="1">
    <citation type="submission" date="2019-02" db="EMBL/GenBank/DDBJ databases">
        <authorList>
            <person name="Gruber-Vodicka R. H."/>
            <person name="Seah K. B. B."/>
        </authorList>
    </citation>
    <scope>NUCLEOTIDE SEQUENCE</scope>
    <source>
        <strain evidence="2">BECK_BY7</strain>
    </source>
</reference>
<proteinExistence type="predicted"/>
<dbReference type="EMBL" id="CAADFN010000058">
    <property type="protein sequence ID" value="VFK19474.1"/>
    <property type="molecule type" value="Genomic_DNA"/>
</dbReference>
<feature type="compositionally biased region" description="Polar residues" evidence="1">
    <location>
        <begin position="87"/>
        <end position="101"/>
    </location>
</feature>
<accession>A0A450WR57</accession>
<feature type="region of interest" description="Disordered" evidence="1">
    <location>
        <begin position="1"/>
        <end position="27"/>
    </location>
</feature>
<evidence type="ECO:0000256" key="1">
    <source>
        <dbReference type="SAM" id="MobiDB-lite"/>
    </source>
</evidence>
<gene>
    <name evidence="2" type="ORF">BECKLFY1418C_GA0070996_105813</name>
</gene>
<name>A0A450WR57_9GAMM</name>
<protein>
    <submittedName>
        <fullName evidence="2">Uncharacterized protein</fullName>
    </submittedName>
</protein>
<feature type="region of interest" description="Disordered" evidence="1">
    <location>
        <begin position="86"/>
        <end position="109"/>
    </location>
</feature>
<evidence type="ECO:0000313" key="2">
    <source>
        <dbReference type="EMBL" id="VFK19474.1"/>
    </source>
</evidence>
<organism evidence="2">
    <name type="scientific">Candidatus Kentrum sp. LFY</name>
    <dbReference type="NCBI Taxonomy" id="2126342"/>
    <lineage>
        <taxon>Bacteria</taxon>
        <taxon>Pseudomonadati</taxon>
        <taxon>Pseudomonadota</taxon>
        <taxon>Gammaproteobacteria</taxon>
        <taxon>Candidatus Kentrum</taxon>
    </lineage>
</organism>
<sequence>MLRRSRGIRRPTTTRDGYQDKHSKDFDTAAITVPKEVPKGKVTTLAELTGQEQHHGDEAKGIPNESTWPPASPFSAVVAADPMAASVPNQVENSEKVTNVSPGLRPARR</sequence>